<sequence>MDDDDLWSPLIRDTDLQRQPLDLRALAPGRALVFPCERSVGLHLVLHGRVWLHAEGLAAPLALGAGDLALMARGCRHRLALSDTLQGLDEQAIVPALPETLAPATDEGSVATVVGGAWQVWHTPVHPFLADLPAWHVVRADSQAPDSPLAQAVALARHETGPARPGRRIVLQGLLDLLFVHALRAALAEAPAPRQPGWTQAAQDPKIARVLARMHADCARAWTLEDLAREAGLSRTLLAERFRAALGDTPLNHLRTVRMQRAMHLLATTGQRLESVAAAVGYQDAFAFSKVFKRMVGTSPAAFRKLDAAERAHPWRFPRQAGA</sequence>
<dbReference type="PROSITE" id="PS01124">
    <property type="entry name" value="HTH_ARAC_FAMILY_2"/>
    <property type="match status" value="1"/>
</dbReference>
<keyword evidence="3" id="KW-0804">Transcription</keyword>
<protein>
    <submittedName>
        <fullName evidence="5">AraC family transcriptional regulator</fullName>
    </submittedName>
</protein>
<dbReference type="SUPFAM" id="SSF46689">
    <property type="entry name" value="Homeodomain-like"/>
    <property type="match status" value="2"/>
</dbReference>
<proteinExistence type="predicted"/>
<dbReference type="PANTHER" id="PTHR46796">
    <property type="entry name" value="HTH-TYPE TRANSCRIPTIONAL ACTIVATOR RHAS-RELATED"/>
    <property type="match status" value="1"/>
</dbReference>
<evidence type="ECO:0000313" key="5">
    <source>
        <dbReference type="EMBL" id="MEK8029036.1"/>
    </source>
</evidence>
<comment type="caution">
    <text evidence="5">The sequence shown here is derived from an EMBL/GenBank/DDBJ whole genome shotgun (WGS) entry which is preliminary data.</text>
</comment>
<evidence type="ECO:0000256" key="2">
    <source>
        <dbReference type="ARBA" id="ARBA00023125"/>
    </source>
</evidence>
<dbReference type="PANTHER" id="PTHR46796:SF7">
    <property type="entry name" value="ARAC FAMILY TRANSCRIPTIONAL REGULATOR"/>
    <property type="match status" value="1"/>
</dbReference>
<dbReference type="InterPro" id="IPR050204">
    <property type="entry name" value="AraC_XylS_family_regulators"/>
</dbReference>
<dbReference type="EMBL" id="JBBUTF010000037">
    <property type="protein sequence ID" value="MEK8029036.1"/>
    <property type="molecule type" value="Genomic_DNA"/>
</dbReference>
<dbReference type="RefSeq" id="WP_341376824.1">
    <property type="nucleotide sequence ID" value="NZ_JBBUTF010000037.1"/>
</dbReference>
<dbReference type="Pfam" id="PF12852">
    <property type="entry name" value="Cupin_6"/>
    <property type="match status" value="1"/>
</dbReference>
<keyword evidence="6" id="KW-1185">Reference proteome</keyword>
<gene>
    <name evidence="5" type="ORF">AACH11_24025</name>
</gene>
<dbReference type="PROSITE" id="PS00041">
    <property type="entry name" value="HTH_ARAC_FAMILY_1"/>
    <property type="match status" value="1"/>
</dbReference>
<dbReference type="InterPro" id="IPR018062">
    <property type="entry name" value="HTH_AraC-typ_CS"/>
</dbReference>
<evidence type="ECO:0000256" key="3">
    <source>
        <dbReference type="ARBA" id="ARBA00023163"/>
    </source>
</evidence>
<name>A0ABU9BGF3_9BURK</name>
<dbReference type="InterPro" id="IPR018060">
    <property type="entry name" value="HTH_AraC"/>
</dbReference>
<dbReference type="InterPro" id="IPR009057">
    <property type="entry name" value="Homeodomain-like_sf"/>
</dbReference>
<reference evidence="5 6" key="1">
    <citation type="submission" date="2024-04" db="EMBL/GenBank/DDBJ databases">
        <title>Novel species of the genus Ideonella isolated from streams.</title>
        <authorList>
            <person name="Lu H."/>
        </authorList>
    </citation>
    <scope>NUCLEOTIDE SEQUENCE [LARGE SCALE GENOMIC DNA]</scope>
    <source>
        <strain evidence="5 6">BYS139W</strain>
    </source>
</reference>
<dbReference type="Proteomes" id="UP001368500">
    <property type="component" value="Unassembled WGS sequence"/>
</dbReference>
<evidence type="ECO:0000259" key="4">
    <source>
        <dbReference type="PROSITE" id="PS01124"/>
    </source>
</evidence>
<keyword evidence="1" id="KW-0805">Transcription regulation</keyword>
<dbReference type="Gene3D" id="1.10.10.60">
    <property type="entry name" value="Homeodomain-like"/>
    <property type="match status" value="1"/>
</dbReference>
<feature type="domain" description="HTH araC/xylS-type" evidence="4">
    <location>
        <begin position="208"/>
        <end position="306"/>
    </location>
</feature>
<evidence type="ECO:0000256" key="1">
    <source>
        <dbReference type="ARBA" id="ARBA00023015"/>
    </source>
</evidence>
<dbReference type="InterPro" id="IPR032783">
    <property type="entry name" value="AraC_lig"/>
</dbReference>
<keyword evidence="2" id="KW-0238">DNA-binding</keyword>
<organism evidence="5 6">
    <name type="scientific">Pseudaquabacterium rugosum</name>
    <dbReference type="NCBI Taxonomy" id="2984194"/>
    <lineage>
        <taxon>Bacteria</taxon>
        <taxon>Pseudomonadati</taxon>
        <taxon>Pseudomonadota</taxon>
        <taxon>Betaproteobacteria</taxon>
        <taxon>Burkholderiales</taxon>
        <taxon>Sphaerotilaceae</taxon>
        <taxon>Pseudaquabacterium</taxon>
    </lineage>
</organism>
<dbReference type="Pfam" id="PF12833">
    <property type="entry name" value="HTH_18"/>
    <property type="match status" value="1"/>
</dbReference>
<evidence type="ECO:0000313" key="6">
    <source>
        <dbReference type="Proteomes" id="UP001368500"/>
    </source>
</evidence>
<accession>A0ABU9BGF3</accession>
<dbReference type="SMART" id="SM00342">
    <property type="entry name" value="HTH_ARAC"/>
    <property type="match status" value="1"/>
</dbReference>